<feature type="domain" description="Peptidase M61 N-terminal" evidence="3">
    <location>
        <begin position="46"/>
        <end position="218"/>
    </location>
</feature>
<feature type="chain" id="PRO_5047503801" evidence="1">
    <location>
        <begin position="20"/>
        <end position="635"/>
    </location>
</feature>
<protein>
    <submittedName>
        <fullName evidence="4">M61 family peptidase</fullName>
    </submittedName>
</protein>
<gene>
    <name evidence="4" type="ORF">ISP15_17090</name>
</gene>
<dbReference type="InterPro" id="IPR027268">
    <property type="entry name" value="Peptidase_M4/M1_CTD_sf"/>
</dbReference>
<keyword evidence="5" id="KW-1185">Reference proteome</keyword>
<evidence type="ECO:0000259" key="2">
    <source>
        <dbReference type="Pfam" id="PF05299"/>
    </source>
</evidence>
<evidence type="ECO:0000313" key="4">
    <source>
        <dbReference type="EMBL" id="MFK2902055.1"/>
    </source>
</evidence>
<dbReference type="RefSeq" id="WP_404549048.1">
    <property type="nucleotide sequence ID" value="NZ_JADIKJ010000023.1"/>
</dbReference>
<dbReference type="InterPro" id="IPR036034">
    <property type="entry name" value="PDZ_sf"/>
</dbReference>
<dbReference type="InterPro" id="IPR040756">
    <property type="entry name" value="Peptidase_M61_N"/>
</dbReference>
<evidence type="ECO:0000259" key="3">
    <source>
        <dbReference type="Pfam" id="PF17899"/>
    </source>
</evidence>
<accession>A0ABW8JLS2</accession>
<dbReference type="Pfam" id="PF05299">
    <property type="entry name" value="Peptidase_M61"/>
    <property type="match status" value="1"/>
</dbReference>
<organism evidence="4 5">
    <name type="scientific">Dyella jejuensis</name>
    <dbReference type="NCBI Taxonomy" id="1432009"/>
    <lineage>
        <taxon>Bacteria</taxon>
        <taxon>Pseudomonadati</taxon>
        <taxon>Pseudomonadota</taxon>
        <taxon>Gammaproteobacteria</taxon>
        <taxon>Lysobacterales</taxon>
        <taxon>Rhodanobacteraceae</taxon>
        <taxon>Dyella</taxon>
    </lineage>
</organism>
<dbReference type="Pfam" id="PF17899">
    <property type="entry name" value="Peptidase_M61_N"/>
    <property type="match status" value="1"/>
</dbReference>
<sequence>MHKRYAVALALLATSPAFGSAGPLAKAAAPALPVPVDRPYPGRITLEVDATDTRHKVYRVRESIPVTPGSLITLLYPQWETASHAPTGMVNRLAGLLIHAGDKPVQWRRDPYQPYAFQVRVPADASSLDLQFDFLSPATAREGALSMTPALINVQWQSMLLYPAGFYVRDIPFAATLRLPPGFTAFTALDAHPSSNGDVRYAPVSLEMLVDSPVYAGRYTRRIALTTDAHPVYLDLLADAPPFLAVPDATIARFTRTVAATERLFGTPPWQHYDMLVSLSDTFPGPGGVEHLASAENNLATDFFTREHAHLLDRDLIWHELVHAWNGKHRLPEGLWTPDFNMPSDDSLLWVYEGQTQFWGEVIAARSGERSRQDTLDMWAFEAATMLARRGRAWKSLADSSLDPVFDAGHHVAWIDWQRREDYYLEGPLFWLDVDATLRQKSGGRRSLDDLAHRFFQGADPTQTSTYSFADLCQALDGIAHGDWATFLRQKLNSHDDSGLLDGLAKNGYALTFTDTPTDYVLQSEQDNGIADFTFSIGLTVDANGNVRSLAWEGPAFRAGASIGTRIVAVNGQAFSAQNLKAAVADSIHHPVRLSISADGEPSTIEIPYRGPLRYPHLQRLPGTADGLAAILAPH</sequence>
<dbReference type="InterPro" id="IPR024191">
    <property type="entry name" value="Peptidase_M61"/>
</dbReference>
<dbReference type="Gene3D" id="1.10.390.10">
    <property type="entry name" value="Neutral Protease Domain 2"/>
    <property type="match status" value="1"/>
</dbReference>
<feature type="signal peptide" evidence="1">
    <location>
        <begin position="1"/>
        <end position="19"/>
    </location>
</feature>
<evidence type="ECO:0000313" key="5">
    <source>
        <dbReference type="Proteomes" id="UP001620461"/>
    </source>
</evidence>
<dbReference type="Gene3D" id="2.60.40.3650">
    <property type="match status" value="1"/>
</dbReference>
<evidence type="ECO:0000256" key="1">
    <source>
        <dbReference type="SAM" id="SignalP"/>
    </source>
</evidence>
<proteinExistence type="predicted"/>
<dbReference type="PIRSF" id="PIRSF016493">
    <property type="entry name" value="Glycyl_aminpptds"/>
    <property type="match status" value="1"/>
</dbReference>
<dbReference type="Proteomes" id="UP001620461">
    <property type="component" value="Unassembled WGS sequence"/>
</dbReference>
<reference evidence="4 5" key="1">
    <citation type="submission" date="2020-10" db="EMBL/GenBank/DDBJ databases">
        <title>Phylogeny of dyella-like bacteria.</title>
        <authorList>
            <person name="Fu J."/>
        </authorList>
    </citation>
    <scope>NUCLEOTIDE SEQUENCE [LARGE SCALE GENOMIC DNA]</scope>
    <source>
        <strain evidence="4 5">JP1</strain>
    </source>
</reference>
<dbReference type="SUPFAM" id="SSF50156">
    <property type="entry name" value="PDZ domain-like"/>
    <property type="match status" value="1"/>
</dbReference>
<dbReference type="EMBL" id="JADIKJ010000023">
    <property type="protein sequence ID" value="MFK2902055.1"/>
    <property type="molecule type" value="Genomic_DNA"/>
</dbReference>
<name>A0ABW8JLS2_9GAMM</name>
<comment type="caution">
    <text evidence="4">The sequence shown here is derived from an EMBL/GenBank/DDBJ whole genome shotgun (WGS) entry which is preliminary data.</text>
</comment>
<keyword evidence="1" id="KW-0732">Signal</keyword>
<dbReference type="InterPro" id="IPR007963">
    <property type="entry name" value="Peptidase_M61_catalytic"/>
</dbReference>
<feature type="domain" description="Peptidase M61 catalytic" evidence="2">
    <location>
        <begin position="315"/>
        <end position="429"/>
    </location>
</feature>